<keyword evidence="1" id="KW-0647">Proteasome</keyword>
<accession>A0A932GP89</accession>
<gene>
    <name evidence="1" type="ORF">HYY65_06270</name>
</gene>
<dbReference type="GO" id="GO:0000502">
    <property type="term" value="C:proteasome complex"/>
    <property type="evidence" value="ECO:0007669"/>
    <property type="project" value="UniProtKB-KW"/>
</dbReference>
<sequence>MTQGSEGALGARENLLDHRWQGVEVEYALPIREEGWTDANRLMKYLQGDGDSRQNSSYLIPLRGGASNFLKNGGRGYIDHPAGHDLLELCTPECSSARELVAYERACDLVTAETCSRLGVHCYKSSITYSDKRKTSHAPRGLHESYLVREDHLSQLVECLIPFLVVRPLLCGTGGYYQGRYVLSPRQFFMRKIVSDKVTGDFPFIALGKRSNTGNGFARLHLCSGEGARCDGTTFLRNGVTAAIINCFEQGLIHSVPRIQDPVEEAQKISSNVSGNWVITLENGSRMDAVEFLREFYMDPIQRLAQKLGIARSDSLLLNLLEDTLDCLATSAITRLSRRLDWAVKLDVIELNGNEYFQLRQGTWEEKETLDFQFKSLTDSTFAELEAELPIERLTSEEEVRQAMVNPPPDSRAALRRELAEQFGVELEQLDWDSVTVRGRKYELLKLDGWNKETRTELMKHISFDMGGRPA</sequence>
<name>A0A932GP89_UNCTE</name>
<dbReference type="PANTHER" id="PTHR42307">
    <property type="entry name" value="PUP DEAMIDASE/DEPUPYLASE"/>
    <property type="match status" value="1"/>
</dbReference>
<dbReference type="GO" id="GO:0070490">
    <property type="term" value="P:protein pupylation"/>
    <property type="evidence" value="ECO:0007669"/>
    <property type="project" value="TreeGrafter"/>
</dbReference>
<dbReference type="GO" id="GO:0019941">
    <property type="term" value="P:modification-dependent protein catabolic process"/>
    <property type="evidence" value="ECO:0007669"/>
    <property type="project" value="InterPro"/>
</dbReference>
<dbReference type="Proteomes" id="UP000741360">
    <property type="component" value="Unassembled WGS sequence"/>
</dbReference>
<dbReference type="PANTHER" id="PTHR42307:SF2">
    <property type="entry name" value="PUP DEAMIDASE_DEPUPYLASE"/>
    <property type="match status" value="1"/>
</dbReference>
<protein>
    <submittedName>
        <fullName evidence="1">Proteasome accessory factor PafA2 family protein</fullName>
    </submittedName>
</protein>
<comment type="caution">
    <text evidence="1">The sequence shown here is derived from an EMBL/GenBank/DDBJ whole genome shotgun (WGS) entry which is preliminary data.</text>
</comment>
<organism evidence="1 2">
    <name type="scientific">Tectimicrobiota bacterium</name>
    <dbReference type="NCBI Taxonomy" id="2528274"/>
    <lineage>
        <taxon>Bacteria</taxon>
        <taxon>Pseudomonadati</taxon>
        <taxon>Nitrospinota/Tectimicrobiota group</taxon>
        <taxon>Candidatus Tectimicrobiota</taxon>
    </lineage>
</organism>
<dbReference type="GO" id="GO:0005524">
    <property type="term" value="F:ATP binding"/>
    <property type="evidence" value="ECO:0007669"/>
    <property type="project" value="TreeGrafter"/>
</dbReference>
<dbReference type="AlphaFoldDB" id="A0A932GP89"/>
<evidence type="ECO:0000313" key="2">
    <source>
        <dbReference type="Proteomes" id="UP000741360"/>
    </source>
</evidence>
<reference evidence="1" key="1">
    <citation type="submission" date="2020-07" db="EMBL/GenBank/DDBJ databases">
        <title>Huge and variable diversity of episymbiotic CPR bacteria and DPANN archaea in groundwater ecosystems.</title>
        <authorList>
            <person name="He C.Y."/>
            <person name="Keren R."/>
            <person name="Whittaker M."/>
            <person name="Farag I.F."/>
            <person name="Doudna J."/>
            <person name="Cate J.H.D."/>
            <person name="Banfield J.F."/>
        </authorList>
    </citation>
    <scope>NUCLEOTIDE SEQUENCE</scope>
    <source>
        <strain evidence="1">NC_groundwater_717_Ag_S-0.2um_59_8</strain>
    </source>
</reference>
<dbReference type="EMBL" id="JACPSX010000109">
    <property type="protein sequence ID" value="MBI3014656.1"/>
    <property type="molecule type" value="Genomic_DNA"/>
</dbReference>
<dbReference type="InterPro" id="IPR004347">
    <property type="entry name" value="Pup_ligase/deamidase"/>
</dbReference>
<dbReference type="Pfam" id="PF03136">
    <property type="entry name" value="Pup_ligase"/>
    <property type="match status" value="1"/>
</dbReference>
<evidence type="ECO:0000313" key="1">
    <source>
        <dbReference type="EMBL" id="MBI3014656.1"/>
    </source>
</evidence>
<dbReference type="GO" id="GO:0010498">
    <property type="term" value="P:proteasomal protein catabolic process"/>
    <property type="evidence" value="ECO:0007669"/>
    <property type="project" value="InterPro"/>
</dbReference>
<proteinExistence type="predicted"/>